<evidence type="ECO:0000313" key="1">
    <source>
        <dbReference type="EMBL" id="KAF9335001.1"/>
    </source>
</evidence>
<proteinExistence type="predicted"/>
<reference evidence="1" key="1">
    <citation type="journal article" date="2020" name="Fungal Divers.">
        <title>Resolving the Mortierellaceae phylogeny through synthesis of multi-gene phylogenetics and phylogenomics.</title>
        <authorList>
            <person name="Vandepol N."/>
            <person name="Liber J."/>
            <person name="Desiro A."/>
            <person name="Na H."/>
            <person name="Kennedy M."/>
            <person name="Barry K."/>
            <person name="Grigoriev I.V."/>
            <person name="Miller A.N."/>
            <person name="O'Donnell K."/>
            <person name="Stajich J.E."/>
            <person name="Bonito G."/>
        </authorList>
    </citation>
    <scope>NUCLEOTIDE SEQUENCE</scope>
    <source>
        <strain evidence="1">NVP1</strain>
    </source>
</reference>
<comment type="caution">
    <text evidence="1">The sequence shown here is derived from an EMBL/GenBank/DDBJ whole genome shotgun (WGS) entry which is preliminary data.</text>
</comment>
<keyword evidence="2" id="KW-1185">Reference proteome</keyword>
<sequence>MPTPGTKSFPFLEQIRVQMSEIEQILSIYSTKGTIRVETLPPSLVSFSDSEFSAIRPIIESMQRRYHVLHSQEFLLVMASKDEDATEEHLRRIRVAIAAIERMMHKNRASKYYAPLAKCLLSCYSKSGGVDIKALEKRYEALKDQEFQIMLLDMKNATAAREAQSAPGVVPIDHTAILTMDLGFHSSSSSSLLPAIHFHHDLPPSFTESQAAYIHIS</sequence>
<dbReference type="EMBL" id="JAAAUY010000120">
    <property type="protein sequence ID" value="KAF9335001.1"/>
    <property type="molecule type" value="Genomic_DNA"/>
</dbReference>
<gene>
    <name evidence="1" type="ORF">BG006_001088</name>
</gene>
<accession>A0A9P5VP84</accession>
<protein>
    <submittedName>
        <fullName evidence="1">Uncharacterized protein</fullName>
    </submittedName>
</protein>
<evidence type="ECO:0000313" key="2">
    <source>
        <dbReference type="Proteomes" id="UP000696485"/>
    </source>
</evidence>
<organism evidence="1 2">
    <name type="scientific">Podila minutissima</name>
    <dbReference type="NCBI Taxonomy" id="64525"/>
    <lineage>
        <taxon>Eukaryota</taxon>
        <taxon>Fungi</taxon>
        <taxon>Fungi incertae sedis</taxon>
        <taxon>Mucoromycota</taxon>
        <taxon>Mortierellomycotina</taxon>
        <taxon>Mortierellomycetes</taxon>
        <taxon>Mortierellales</taxon>
        <taxon>Mortierellaceae</taxon>
        <taxon>Podila</taxon>
    </lineage>
</organism>
<name>A0A9P5VP84_9FUNG</name>
<dbReference type="Proteomes" id="UP000696485">
    <property type="component" value="Unassembled WGS sequence"/>
</dbReference>
<dbReference type="AlphaFoldDB" id="A0A9P5VP84"/>